<dbReference type="RefSeq" id="WP_184262435.1">
    <property type="nucleotide sequence ID" value="NZ_JACHIH010000047.1"/>
</dbReference>
<dbReference type="PANTHER" id="PTHR33988">
    <property type="entry name" value="ENDORIBONUCLEASE MAZF-RELATED"/>
    <property type="match status" value="1"/>
</dbReference>
<dbReference type="GO" id="GO:0016787">
    <property type="term" value="F:hydrolase activity"/>
    <property type="evidence" value="ECO:0007669"/>
    <property type="project" value="UniProtKB-KW"/>
</dbReference>
<dbReference type="SUPFAM" id="SSF50118">
    <property type="entry name" value="Cell growth inhibitor/plasmid maintenance toxic component"/>
    <property type="match status" value="1"/>
</dbReference>
<dbReference type="GO" id="GO:0006402">
    <property type="term" value="P:mRNA catabolic process"/>
    <property type="evidence" value="ECO:0007669"/>
    <property type="project" value="TreeGrafter"/>
</dbReference>
<dbReference type="EC" id="3.1.-.-" evidence="1"/>
<organism evidence="1 2">
    <name type="scientific">Rhodopseudomonas rhenobacensis</name>
    <dbReference type="NCBI Taxonomy" id="87461"/>
    <lineage>
        <taxon>Bacteria</taxon>
        <taxon>Pseudomonadati</taxon>
        <taxon>Pseudomonadota</taxon>
        <taxon>Alphaproteobacteria</taxon>
        <taxon>Hyphomicrobiales</taxon>
        <taxon>Nitrobacteraceae</taxon>
        <taxon>Rhodopseudomonas</taxon>
    </lineage>
</organism>
<comment type="caution">
    <text evidence="1">The sequence shown here is derived from an EMBL/GenBank/DDBJ whole genome shotgun (WGS) entry which is preliminary data.</text>
</comment>
<keyword evidence="2" id="KW-1185">Reference proteome</keyword>
<dbReference type="InterPro" id="IPR003477">
    <property type="entry name" value="PemK-like"/>
</dbReference>
<dbReference type="Pfam" id="PF02452">
    <property type="entry name" value="PemK_toxin"/>
    <property type="match status" value="1"/>
</dbReference>
<proteinExistence type="predicted"/>
<accession>A0A7W7Z8D9</accession>
<dbReference type="PANTHER" id="PTHR33988:SF2">
    <property type="entry name" value="ENDORIBONUCLEASE MAZF"/>
    <property type="match status" value="1"/>
</dbReference>
<dbReference type="GO" id="GO:0004521">
    <property type="term" value="F:RNA endonuclease activity"/>
    <property type="evidence" value="ECO:0007669"/>
    <property type="project" value="TreeGrafter"/>
</dbReference>
<evidence type="ECO:0000313" key="2">
    <source>
        <dbReference type="Proteomes" id="UP000542353"/>
    </source>
</evidence>
<dbReference type="GO" id="GO:0016075">
    <property type="term" value="P:rRNA catabolic process"/>
    <property type="evidence" value="ECO:0007669"/>
    <property type="project" value="TreeGrafter"/>
</dbReference>
<protein>
    <submittedName>
        <fullName evidence="1">mRNA interferase MazF</fullName>
        <ecNumber evidence="1">3.1.-.-</ecNumber>
    </submittedName>
</protein>
<dbReference type="InterPro" id="IPR011067">
    <property type="entry name" value="Plasmid_toxin/cell-grow_inhib"/>
</dbReference>
<sequence length="107" mass="11680">MTRGDIVLVVLQGDFGKPRPAVIVQANAFTDIASLAVLPLTTELRDVPALRIQIEPDPSNGLVQRSQVMVDKITAVALRRVSRRIGRLSDTDMTLVNRALAIFLGFV</sequence>
<gene>
    <name evidence="1" type="ORF">HNR60_004583</name>
</gene>
<dbReference type="Gene3D" id="2.30.30.110">
    <property type="match status" value="1"/>
</dbReference>
<dbReference type="Proteomes" id="UP000542353">
    <property type="component" value="Unassembled WGS sequence"/>
</dbReference>
<dbReference type="GO" id="GO:0003677">
    <property type="term" value="F:DNA binding"/>
    <property type="evidence" value="ECO:0007669"/>
    <property type="project" value="InterPro"/>
</dbReference>
<reference evidence="1 2" key="1">
    <citation type="submission" date="2020-08" db="EMBL/GenBank/DDBJ databases">
        <title>Genomic Encyclopedia of Type Strains, Phase IV (KMG-IV): sequencing the most valuable type-strain genomes for metagenomic binning, comparative biology and taxonomic classification.</title>
        <authorList>
            <person name="Goeker M."/>
        </authorList>
    </citation>
    <scope>NUCLEOTIDE SEQUENCE [LARGE SCALE GENOMIC DNA]</scope>
    <source>
        <strain evidence="1 2">DSM 12706</strain>
    </source>
</reference>
<keyword evidence="1" id="KW-0378">Hydrolase</keyword>
<evidence type="ECO:0000313" key="1">
    <source>
        <dbReference type="EMBL" id="MBB5049799.1"/>
    </source>
</evidence>
<dbReference type="EMBL" id="JACHIH010000047">
    <property type="protein sequence ID" value="MBB5049799.1"/>
    <property type="molecule type" value="Genomic_DNA"/>
</dbReference>
<name>A0A7W7Z8D9_9BRAD</name>
<dbReference type="AlphaFoldDB" id="A0A7W7Z8D9"/>